<dbReference type="CDD" id="cd03801">
    <property type="entry name" value="GT4_PimA-like"/>
    <property type="match status" value="1"/>
</dbReference>
<evidence type="ECO:0000313" key="1">
    <source>
        <dbReference type="EMBL" id="SEK09703.1"/>
    </source>
</evidence>
<evidence type="ECO:0000313" key="2">
    <source>
        <dbReference type="Proteomes" id="UP000183529"/>
    </source>
</evidence>
<organism evidence="1 2">
    <name type="scientific">Paraburkholderia tropica</name>
    <dbReference type="NCBI Taxonomy" id="92647"/>
    <lineage>
        <taxon>Bacteria</taxon>
        <taxon>Pseudomonadati</taxon>
        <taxon>Pseudomonadota</taxon>
        <taxon>Betaproteobacteria</taxon>
        <taxon>Burkholderiales</taxon>
        <taxon>Burkholderiaceae</taxon>
        <taxon>Paraburkholderia</taxon>
    </lineage>
</organism>
<name>A0AAQ1GLE7_9BURK</name>
<dbReference type="Pfam" id="PF13692">
    <property type="entry name" value="Glyco_trans_1_4"/>
    <property type="match status" value="1"/>
</dbReference>
<dbReference type="PANTHER" id="PTHR12526">
    <property type="entry name" value="GLYCOSYLTRANSFERASE"/>
    <property type="match status" value="1"/>
</dbReference>
<dbReference type="Proteomes" id="UP000183529">
    <property type="component" value="Unassembled WGS sequence"/>
</dbReference>
<dbReference type="SUPFAM" id="SSF53756">
    <property type="entry name" value="UDP-Glycosyltransferase/glycogen phosphorylase"/>
    <property type="match status" value="1"/>
</dbReference>
<gene>
    <name evidence="1" type="ORF">SAMN05216550_11842</name>
</gene>
<comment type="caution">
    <text evidence="1">The sequence shown here is derived from an EMBL/GenBank/DDBJ whole genome shotgun (WGS) entry which is preliminary data.</text>
</comment>
<protein>
    <submittedName>
        <fullName evidence="1">Glycosyltransferase involved in cell wall bisynthesis</fullName>
    </submittedName>
</protein>
<dbReference type="RefSeq" id="WP_124261624.1">
    <property type="nucleotide sequence ID" value="NZ_CADFGN010000004.1"/>
</dbReference>
<dbReference type="AlphaFoldDB" id="A0AAQ1GLE7"/>
<reference evidence="1 2" key="1">
    <citation type="submission" date="2016-10" db="EMBL/GenBank/DDBJ databases">
        <authorList>
            <person name="Varghese N."/>
            <person name="Submissions S."/>
        </authorList>
    </citation>
    <scope>NUCLEOTIDE SEQUENCE [LARGE SCALE GENOMIC DNA]</scope>
    <source>
        <strain evidence="1 2">LMG 22274</strain>
    </source>
</reference>
<accession>A0AAQ1GLE7</accession>
<sequence>MSKPLTIVMVHQGAELYGSDRSFLSALAALRERHPDALIDVVLPEPGPLVDLVARYASRIQYDENGVLRKKKLKARPLGTLASMASSWRRYVRAFRQYDICYVNTVVCVAAIAALRMRRAGTYVHVREIPSRLALSVFRALLRFSRAALVYNSHATAAAFALPGKVIHNGVDVEGSVAPVRPREGRVLRLAIIGRVNPWKGQQFVVDALRTLGHALPLELRIVGDVFPGYEAVLDTLRETAASCAQRVEIHGFTDDPSVHYAWADYALVPSVLPEPFGRVAIESFACGRPVIAAATGGLKEIVTDGTTGFLFEASDADDFIRAVQRAVALSDTDYARLAAAARERYVGAFTVDTYMRAIADTVCASARPASAARDATALPQESR</sequence>
<dbReference type="Gene3D" id="3.40.50.2000">
    <property type="entry name" value="Glycogen Phosphorylase B"/>
    <property type="match status" value="2"/>
</dbReference>
<proteinExistence type="predicted"/>
<dbReference type="EMBL" id="FNZM01000018">
    <property type="protein sequence ID" value="SEK09703.1"/>
    <property type="molecule type" value="Genomic_DNA"/>
</dbReference>